<comment type="caution">
    <text evidence="2">The sequence shown here is derived from an EMBL/GenBank/DDBJ whole genome shotgun (WGS) entry which is preliminary data.</text>
</comment>
<dbReference type="PATRIC" id="fig|159743.3.peg.4030"/>
<accession>A0A0D7WZV5</accession>
<keyword evidence="3" id="KW-1185">Reference proteome</keyword>
<dbReference type="AlphaFoldDB" id="A0A0D7WZV5"/>
<protein>
    <submittedName>
        <fullName evidence="2">Uncharacterized protein</fullName>
    </submittedName>
</protein>
<proteinExistence type="predicted"/>
<gene>
    <name evidence="2" type="ORF">QD47_18110</name>
</gene>
<dbReference type="Proteomes" id="UP000032534">
    <property type="component" value="Unassembled WGS sequence"/>
</dbReference>
<evidence type="ECO:0000256" key="1">
    <source>
        <dbReference type="SAM" id="Phobius"/>
    </source>
</evidence>
<keyword evidence="1" id="KW-0472">Membrane</keyword>
<dbReference type="EMBL" id="JTHP01000039">
    <property type="protein sequence ID" value="KJD44238.1"/>
    <property type="molecule type" value="Genomic_DNA"/>
</dbReference>
<keyword evidence="1" id="KW-0812">Transmembrane</keyword>
<sequence length="106" mass="11997">MISGLSPKGEGVTWRLITPLLPVYALISGVWNLYAVILAAKEWIGSATGRVSKYRIPKQSLYHDVVAEDRRIHRTRAALKSEAWYEVILSARVKVPCSHRNQLQQI</sequence>
<reference evidence="2 3" key="1">
    <citation type="submission" date="2014-11" db="EMBL/GenBank/DDBJ databases">
        <title>Draft Genome Sequences of Paenibacillus polymyxa NRRL B-30509 and Paenibacillus terrae NRRL B-30644, Strains from a Poultry Environment that Produce Tridecaptin A and Paenicidins.</title>
        <authorList>
            <person name="van Belkum M.J."/>
            <person name="Lohans C.T."/>
            <person name="Vederas J.C."/>
        </authorList>
    </citation>
    <scope>NUCLEOTIDE SEQUENCE [LARGE SCALE GENOMIC DNA]</scope>
    <source>
        <strain evidence="2 3">NRRL B-30644</strain>
    </source>
</reference>
<keyword evidence="1" id="KW-1133">Transmembrane helix</keyword>
<name>A0A0D7WZV5_9BACL</name>
<evidence type="ECO:0000313" key="3">
    <source>
        <dbReference type="Proteomes" id="UP000032534"/>
    </source>
</evidence>
<evidence type="ECO:0000313" key="2">
    <source>
        <dbReference type="EMBL" id="KJD44238.1"/>
    </source>
</evidence>
<organism evidence="2 3">
    <name type="scientific">Paenibacillus terrae</name>
    <dbReference type="NCBI Taxonomy" id="159743"/>
    <lineage>
        <taxon>Bacteria</taxon>
        <taxon>Bacillati</taxon>
        <taxon>Bacillota</taxon>
        <taxon>Bacilli</taxon>
        <taxon>Bacillales</taxon>
        <taxon>Paenibacillaceae</taxon>
        <taxon>Paenibacillus</taxon>
    </lineage>
</organism>
<feature type="transmembrane region" description="Helical" evidence="1">
    <location>
        <begin position="20"/>
        <end position="40"/>
    </location>
</feature>